<evidence type="ECO:0000313" key="1">
    <source>
        <dbReference type="EnsemblProtists" id="Phyra44988"/>
    </source>
</evidence>
<accession>H3G690</accession>
<protein>
    <recommendedName>
        <fullName evidence="3">Transposase</fullName>
    </recommendedName>
</protein>
<dbReference type="Gene3D" id="3.30.420.10">
    <property type="entry name" value="Ribonuclease H-like superfamily/Ribonuclease H"/>
    <property type="match status" value="1"/>
</dbReference>
<dbReference type="EMBL" id="DS566020">
    <property type="status" value="NOT_ANNOTATED_CDS"/>
    <property type="molecule type" value="Genomic_DNA"/>
</dbReference>
<name>H3G690_PHYRM</name>
<dbReference type="HOGENOM" id="CLU_032691_5_0_1"/>
<evidence type="ECO:0008006" key="3">
    <source>
        <dbReference type="Google" id="ProtNLM"/>
    </source>
</evidence>
<organism evidence="1 2">
    <name type="scientific">Phytophthora ramorum</name>
    <name type="common">Sudden oak death agent</name>
    <dbReference type="NCBI Taxonomy" id="164328"/>
    <lineage>
        <taxon>Eukaryota</taxon>
        <taxon>Sar</taxon>
        <taxon>Stramenopiles</taxon>
        <taxon>Oomycota</taxon>
        <taxon>Peronosporomycetes</taxon>
        <taxon>Peronosporales</taxon>
        <taxon>Peronosporaceae</taxon>
        <taxon>Phytophthora</taxon>
    </lineage>
</organism>
<keyword evidence="2" id="KW-1185">Reference proteome</keyword>
<dbReference type="PANTHER" id="PTHR47169">
    <property type="entry name" value="OS01G0541250 PROTEIN"/>
    <property type="match status" value="1"/>
</dbReference>
<dbReference type="GO" id="GO:0003676">
    <property type="term" value="F:nucleic acid binding"/>
    <property type="evidence" value="ECO:0007669"/>
    <property type="project" value="InterPro"/>
</dbReference>
<evidence type="ECO:0000313" key="2">
    <source>
        <dbReference type="Proteomes" id="UP000005238"/>
    </source>
</evidence>
<proteinExistence type="predicted"/>
<dbReference type="VEuPathDB" id="FungiDB:KRP23_2181"/>
<sequence length="128" mass="15439">IDEKWFYEDHDKRSYLLFPGEEPPHRTRKSKRFIPKTMLLAAVARPRYNHHRKCRWDGKIGMWPLTEEYVAQRGSRNRPKGTVCARNIEVVDRVVYRDYLVRLVILAIKKKWPRGDRRRPILIQQDNA</sequence>
<dbReference type="Proteomes" id="UP000005238">
    <property type="component" value="Unassembled WGS sequence"/>
</dbReference>
<dbReference type="PANTHER" id="PTHR47169:SF2">
    <property type="entry name" value="OS01G0541250 PROTEIN"/>
    <property type="match status" value="1"/>
</dbReference>
<reference evidence="2" key="1">
    <citation type="journal article" date="2006" name="Science">
        <title>Phytophthora genome sequences uncover evolutionary origins and mechanisms of pathogenesis.</title>
        <authorList>
            <person name="Tyler B.M."/>
            <person name="Tripathy S."/>
            <person name="Zhang X."/>
            <person name="Dehal P."/>
            <person name="Jiang R.H."/>
            <person name="Aerts A."/>
            <person name="Arredondo F.D."/>
            <person name="Baxter L."/>
            <person name="Bensasson D."/>
            <person name="Beynon J.L."/>
            <person name="Chapman J."/>
            <person name="Damasceno C.M."/>
            <person name="Dorrance A.E."/>
            <person name="Dou D."/>
            <person name="Dickerman A.W."/>
            <person name="Dubchak I.L."/>
            <person name="Garbelotto M."/>
            <person name="Gijzen M."/>
            <person name="Gordon S.G."/>
            <person name="Govers F."/>
            <person name="Grunwald N.J."/>
            <person name="Huang W."/>
            <person name="Ivors K.L."/>
            <person name="Jones R.W."/>
            <person name="Kamoun S."/>
            <person name="Krampis K."/>
            <person name="Lamour K.H."/>
            <person name="Lee M.K."/>
            <person name="McDonald W.H."/>
            <person name="Medina M."/>
            <person name="Meijer H.J."/>
            <person name="Nordberg E.K."/>
            <person name="Maclean D.J."/>
            <person name="Ospina-Giraldo M.D."/>
            <person name="Morris P.F."/>
            <person name="Phuntumart V."/>
            <person name="Putnam N.H."/>
            <person name="Rash S."/>
            <person name="Rose J.K."/>
            <person name="Sakihama Y."/>
            <person name="Salamov A.A."/>
            <person name="Savidor A."/>
            <person name="Scheuring C.F."/>
            <person name="Smith B.M."/>
            <person name="Sobral B.W."/>
            <person name="Terry A."/>
            <person name="Torto-Alalibo T.A."/>
            <person name="Win J."/>
            <person name="Xu Z."/>
            <person name="Zhang H."/>
            <person name="Grigoriev I.V."/>
            <person name="Rokhsar D.S."/>
            <person name="Boore J.L."/>
        </authorList>
    </citation>
    <scope>NUCLEOTIDE SEQUENCE [LARGE SCALE GENOMIC DNA]</scope>
    <source>
        <strain evidence="2">Pr102</strain>
    </source>
</reference>
<dbReference type="InParanoid" id="H3G690"/>
<dbReference type="InterPro" id="IPR036397">
    <property type="entry name" value="RNaseH_sf"/>
</dbReference>
<dbReference type="EnsemblProtists" id="Phyra44988">
    <property type="protein sequence ID" value="Phyra44988"/>
    <property type="gene ID" value="Phyra44988"/>
</dbReference>
<dbReference type="AlphaFoldDB" id="H3G690"/>
<reference evidence="1" key="2">
    <citation type="submission" date="2015-06" db="UniProtKB">
        <authorList>
            <consortium name="EnsemblProtists"/>
        </authorList>
    </citation>
    <scope>IDENTIFICATION</scope>
    <source>
        <strain evidence="1">Pr102</strain>
    </source>
</reference>
<dbReference type="eggNOG" id="ENOG502QQNW">
    <property type="taxonomic scope" value="Eukaryota"/>
</dbReference>
<dbReference type="VEuPathDB" id="FungiDB:KRP22_8843"/>